<protein>
    <submittedName>
        <fullName evidence="2">Helix-turn-helix transcriptional regulator</fullName>
    </submittedName>
</protein>
<dbReference type="InterPro" id="IPR001387">
    <property type="entry name" value="Cro/C1-type_HTH"/>
</dbReference>
<dbReference type="EMBL" id="WBWA01000003">
    <property type="protein sequence ID" value="KAB2666566.1"/>
    <property type="molecule type" value="Genomic_DNA"/>
</dbReference>
<accession>A0A833CQE3</accession>
<keyword evidence="3" id="KW-1185">Reference proteome</keyword>
<evidence type="ECO:0000313" key="3">
    <source>
        <dbReference type="Proteomes" id="UP000430843"/>
    </source>
</evidence>
<reference evidence="2 3" key="1">
    <citation type="submission" date="2019-09" db="EMBL/GenBank/DDBJ databases">
        <title>Taxonomic organization of the family Brucellaceae based on a phylogenomic approach.</title>
        <authorList>
            <person name="Leclercq S."/>
            <person name="Cloeckaert A."/>
            <person name="Zygmunt M.S."/>
        </authorList>
    </citation>
    <scope>NUCLEOTIDE SEQUENCE [LARGE SCALE GENOMIC DNA]</scope>
    <source>
        <strain evidence="2 3">LMG 18957</strain>
    </source>
</reference>
<dbReference type="SMART" id="SM00530">
    <property type="entry name" value="HTH_XRE"/>
    <property type="match status" value="1"/>
</dbReference>
<dbReference type="Gene3D" id="1.10.260.40">
    <property type="entry name" value="lambda repressor-like DNA-binding domains"/>
    <property type="match status" value="1"/>
</dbReference>
<comment type="caution">
    <text evidence="2">The sequence shown here is derived from an EMBL/GenBank/DDBJ whole genome shotgun (WGS) entry which is preliminary data.</text>
</comment>
<organism evidence="2 3">
    <name type="scientific">Brucella tritici</name>
    <dbReference type="NCBI Taxonomy" id="94626"/>
    <lineage>
        <taxon>Bacteria</taxon>
        <taxon>Pseudomonadati</taxon>
        <taxon>Pseudomonadota</taxon>
        <taxon>Alphaproteobacteria</taxon>
        <taxon>Hyphomicrobiales</taxon>
        <taxon>Brucellaceae</taxon>
        <taxon>Brucella/Ochrobactrum group</taxon>
        <taxon>Brucella</taxon>
    </lineage>
</organism>
<dbReference type="Pfam" id="PF01381">
    <property type="entry name" value="HTH_3"/>
    <property type="match status" value="1"/>
</dbReference>
<dbReference type="Proteomes" id="UP000430843">
    <property type="component" value="Unassembled WGS sequence"/>
</dbReference>
<dbReference type="RefSeq" id="WP_151677348.1">
    <property type="nucleotide sequence ID" value="NZ_WBWA01000003.1"/>
</dbReference>
<evidence type="ECO:0000313" key="2">
    <source>
        <dbReference type="EMBL" id="KAB2666566.1"/>
    </source>
</evidence>
<gene>
    <name evidence="2" type="ORF">F9K91_05125</name>
</gene>
<dbReference type="AlphaFoldDB" id="A0A833CQE3"/>
<sequence length="202" mass="22618">MADNKKWFLDRLKDKRLTQVKLAELLDMSPSTLSLLFAGKRKMRVEQAAEISRFLGVPLNDVMAHAGANVPAGGNGGGMHSIVGWVDDHGHATLDWTEKGRKAELPGAYPPTAVCIQFRTTQGFYALWDGWLVVTLPPREPEPEQLLDRYCLVSVKGSDKPILRQVRRGYSPNRYTLVDFVSDPIYDAELAWFSPILAIIPR</sequence>
<dbReference type="CDD" id="cd00093">
    <property type="entry name" value="HTH_XRE"/>
    <property type="match status" value="1"/>
</dbReference>
<dbReference type="InterPro" id="IPR010982">
    <property type="entry name" value="Lambda_DNA-bd_dom_sf"/>
</dbReference>
<feature type="domain" description="HTH cro/C1-type" evidence="1">
    <location>
        <begin position="13"/>
        <end position="62"/>
    </location>
</feature>
<name>A0A833CQE3_9HYPH</name>
<dbReference type="SUPFAM" id="SSF47413">
    <property type="entry name" value="lambda repressor-like DNA-binding domains"/>
    <property type="match status" value="1"/>
</dbReference>
<proteinExistence type="predicted"/>
<dbReference type="PROSITE" id="PS50943">
    <property type="entry name" value="HTH_CROC1"/>
    <property type="match status" value="1"/>
</dbReference>
<dbReference type="GO" id="GO:0003677">
    <property type="term" value="F:DNA binding"/>
    <property type="evidence" value="ECO:0007669"/>
    <property type="project" value="InterPro"/>
</dbReference>
<evidence type="ECO:0000259" key="1">
    <source>
        <dbReference type="PROSITE" id="PS50943"/>
    </source>
</evidence>